<evidence type="ECO:0000313" key="6">
    <source>
        <dbReference type="EMBL" id="MFC6439808.1"/>
    </source>
</evidence>
<dbReference type="GO" id="GO:0003677">
    <property type="term" value="F:DNA binding"/>
    <property type="evidence" value="ECO:0007669"/>
    <property type="project" value="UniProtKB-KW"/>
</dbReference>
<comment type="similarity">
    <text evidence="1">Belongs to the 'phage' integrase family.</text>
</comment>
<dbReference type="EMBL" id="JBHSUS010000001">
    <property type="protein sequence ID" value="MFC6439808.1"/>
    <property type="molecule type" value="Genomic_DNA"/>
</dbReference>
<dbReference type="Pfam" id="PF12167">
    <property type="entry name" value="Arm-DNA-bind_2"/>
    <property type="match status" value="1"/>
</dbReference>
<dbReference type="Gene3D" id="1.10.443.10">
    <property type="entry name" value="Intergrase catalytic core"/>
    <property type="match status" value="1"/>
</dbReference>
<keyword evidence="7" id="KW-1185">Reference proteome</keyword>
<dbReference type="PROSITE" id="PS51898">
    <property type="entry name" value="TYR_RECOMBINASE"/>
    <property type="match status" value="1"/>
</dbReference>
<organism evidence="6 7">
    <name type="scientific">Pseudobowmanella zhangzhouensis</name>
    <dbReference type="NCBI Taxonomy" id="1537679"/>
    <lineage>
        <taxon>Bacteria</taxon>
        <taxon>Pseudomonadati</taxon>
        <taxon>Pseudomonadota</taxon>
        <taxon>Gammaproteobacteria</taxon>
        <taxon>Alteromonadales</taxon>
        <taxon>Alteromonadaceae</taxon>
    </lineage>
</organism>
<evidence type="ECO:0000256" key="4">
    <source>
        <dbReference type="ARBA" id="ARBA00023172"/>
    </source>
</evidence>
<dbReference type="InterPro" id="IPR002104">
    <property type="entry name" value="Integrase_catalytic"/>
</dbReference>
<dbReference type="Gene3D" id="1.10.150.130">
    <property type="match status" value="1"/>
</dbReference>
<dbReference type="SUPFAM" id="SSF56349">
    <property type="entry name" value="DNA breaking-rejoining enzymes"/>
    <property type="match status" value="1"/>
</dbReference>
<reference evidence="7" key="1">
    <citation type="journal article" date="2019" name="Int. J. Syst. Evol. Microbiol.">
        <title>The Global Catalogue of Microorganisms (GCM) 10K type strain sequencing project: providing services to taxonomists for standard genome sequencing and annotation.</title>
        <authorList>
            <consortium name="The Broad Institute Genomics Platform"/>
            <consortium name="The Broad Institute Genome Sequencing Center for Infectious Disease"/>
            <person name="Wu L."/>
            <person name="Ma J."/>
        </authorList>
    </citation>
    <scope>NUCLEOTIDE SEQUENCE [LARGE SCALE GENOMIC DNA]</scope>
    <source>
        <strain evidence="7">CGMCC 1.16031</strain>
    </source>
</reference>
<dbReference type="InterPro" id="IPR010998">
    <property type="entry name" value="Integrase_recombinase_N"/>
</dbReference>
<name>A0ABW1XIM7_9ALTE</name>
<dbReference type="Pfam" id="PF22022">
    <property type="entry name" value="Phage_int_M"/>
    <property type="match status" value="1"/>
</dbReference>
<accession>A0ABW1XIM7</accession>
<evidence type="ECO:0000256" key="1">
    <source>
        <dbReference type="ARBA" id="ARBA00008857"/>
    </source>
</evidence>
<keyword evidence="3 6" id="KW-0238">DNA-binding</keyword>
<dbReference type="PANTHER" id="PTHR30629">
    <property type="entry name" value="PROPHAGE INTEGRASE"/>
    <property type="match status" value="1"/>
</dbReference>
<keyword evidence="2" id="KW-0229">DNA integration</keyword>
<evidence type="ECO:0000256" key="2">
    <source>
        <dbReference type="ARBA" id="ARBA00022908"/>
    </source>
</evidence>
<dbReference type="InterPro" id="IPR053876">
    <property type="entry name" value="Phage_int_M"/>
</dbReference>
<dbReference type="CDD" id="cd01189">
    <property type="entry name" value="INT_ICEBs1_C_like"/>
    <property type="match status" value="1"/>
</dbReference>
<keyword evidence="4" id="KW-0233">DNA recombination</keyword>
<evidence type="ECO:0000256" key="3">
    <source>
        <dbReference type="ARBA" id="ARBA00023125"/>
    </source>
</evidence>
<proteinExistence type="inferred from homology"/>
<dbReference type="Proteomes" id="UP001596364">
    <property type="component" value="Unassembled WGS sequence"/>
</dbReference>
<evidence type="ECO:0000259" key="5">
    <source>
        <dbReference type="PROSITE" id="PS51898"/>
    </source>
</evidence>
<dbReference type="InterPro" id="IPR022000">
    <property type="entry name" value="Min27-like_integrase_DNA_bind"/>
</dbReference>
<comment type="caution">
    <text evidence="6">The sequence shown here is derived from an EMBL/GenBank/DDBJ whole genome shotgun (WGS) entry which is preliminary data.</text>
</comment>
<dbReference type="RefSeq" id="WP_371414244.1">
    <property type="nucleotide sequence ID" value="NZ_JBHSUS010000001.1"/>
</dbReference>
<feature type="domain" description="Tyr recombinase" evidence="5">
    <location>
        <begin position="208"/>
        <end position="392"/>
    </location>
</feature>
<dbReference type="InterPro" id="IPR050808">
    <property type="entry name" value="Phage_Integrase"/>
</dbReference>
<sequence>MGRCAVASLRVRNGKLLMDFRYNGVRCRELTALSDTPRNRKRIEKVMNDITTDIKLGRFVYSDYFPQGAQRFRLENLDNATREYIEQLNAHLPKFEEVPHFEEFAWEWFSENQIRWKTSHEKNIKLILETYLIPEFGRSKVHEISRPAIIKYRASLGKRRAAHDKDTVSNDWINHVMTPLRGIMTEAAVRFDFANPYEDIPPLKIERSEIHPLSLEEVQRFLHHVPEPFHDYYVVRFFTGMRTAEIDGLQWRFVDFERRQIVIHETLVNGKTETPKTRASYRAIHMSQPVLEAMQRQYQRSRHFDYVFCNEVGNALDHRNINKRIWKPTLERANIPYRRPYESRHTAATLWLAAGESPEWISRQLGHSTTKMLFEVYSRYVPNLTRQDGSAFESLLAKKGMI</sequence>
<gene>
    <name evidence="6" type="ORF">ACFP85_06560</name>
</gene>
<protein>
    <submittedName>
        <fullName evidence="6">Arm DNA-binding domain-containing protein</fullName>
    </submittedName>
</protein>
<dbReference type="InterPro" id="IPR013762">
    <property type="entry name" value="Integrase-like_cat_sf"/>
</dbReference>
<evidence type="ECO:0000313" key="7">
    <source>
        <dbReference type="Proteomes" id="UP001596364"/>
    </source>
</evidence>
<dbReference type="PANTHER" id="PTHR30629:SF2">
    <property type="entry name" value="PROPHAGE INTEGRASE INTS-RELATED"/>
    <property type="match status" value="1"/>
</dbReference>
<dbReference type="Pfam" id="PF00589">
    <property type="entry name" value="Phage_integrase"/>
    <property type="match status" value="1"/>
</dbReference>
<dbReference type="InterPro" id="IPR011010">
    <property type="entry name" value="DNA_brk_join_enz"/>
</dbReference>